<feature type="transmembrane region" description="Helical" evidence="6">
    <location>
        <begin position="67"/>
        <end position="89"/>
    </location>
</feature>
<gene>
    <name evidence="7" type="ORF">MOTC310_16125</name>
</gene>
<dbReference type="RefSeq" id="WP_331291516.1">
    <property type="nucleotide sequence ID" value="NZ_MLBR01000004.1"/>
</dbReference>
<evidence type="ECO:0000256" key="4">
    <source>
        <dbReference type="ARBA" id="ARBA00022989"/>
    </source>
</evidence>
<keyword evidence="8" id="KW-1185">Reference proteome</keyword>
<proteinExistence type="predicted"/>
<comment type="subcellular location">
    <subcellularLocation>
        <location evidence="1">Cell membrane</location>
        <topology evidence="1">Multi-pass membrane protein</topology>
    </subcellularLocation>
</comment>
<evidence type="ECO:0000256" key="6">
    <source>
        <dbReference type="SAM" id="Phobius"/>
    </source>
</evidence>
<keyword evidence="4 6" id="KW-1133">Transmembrane helix</keyword>
<dbReference type="Pfam" id="PF03626">
    <property type="entry name" value="COX4_pro"/>
    <property type="match status" value="1"/>
</dbReference>
<dbReference type="InterPro" id="IPR011743">
    <property type="entry name" value="Caa3_sub_IV"/>
</dbReference>
<dbReference type="Proteomes" id="UP001355206">
    <property type="component" value="Unassembled WGS sequence"/>
</dbReference>
<evidence type="ECO:0000313" key="7">
    <source>
        <dbReference type="EMBL" id="MEE7491915.1"/>
    </source>
</evidence>
<evidence type="ECO:0000256" key="2">
    <source>
        <dbReference type="ARBA" id="ARBA00022475"/>
    </source>
</evidence>
<dbReference type="EMBL" id="MLCA01000008">
    <property type="protein sequence ID" value="MEE7491915.1"/>
    <property type="molecule type" value="Genomic_DNA"/>
</dbReference>
<sequence>MSAPVSAGAVWRRVLPVWLGLMALLAVGCALAYAPLGDWNAPLSFALAATQAGLVALLFMRLVRAPALIRLTAACGLFWSAILFTLTLADVLSRLTRT</sequence>
<evidence type="ECO:0000256" key="1">
    <source>
        <dbReference type="ARBA" id="ARBA00004651"/>
    </source>
</evidence>
<reference evidence="7 8" key="1">
    <citation type="journal article" date="2012" name="Genet. Mol. Biol.">
        <title>Analysis of 16S rRNA and mxaF genes revealing insights into Methylobacterium niche-specific plant association.</title>
        <authorList>
            <person name="Dourado M.N."/>
            <person name="Andreote F.D."/>
            <person name="Dini-Andreote F."/>
            <person name="Conti R."/>
            <person name="Araujo J.M."/>
            <person name="Araujo W.L."/>
        </authorList>
    </citation>
    <scope>NUCLEOTIDE SEQUENCE [LARGE SCALE GENOMIC DNA]</scope>
    <source>
        <strain evidence="7 8">TC3-10</strain>
    </source>
</reference>
<evidence type="ECO:0000313" key="8">
    <source>
        <dbReference type="Proteomes" id="UP001355206"/>
    </source>
</evidence>
<name>A0ABU7TRR4_9HYPH</name>
<feature type="transmembrane region" description="Helical" evidence="6">
    <location>
        <begin position="42"/>
        <end position="60"/>
    </location>
</feature>
<keyword evidence="5 6" id="KW-0472">Membrane</keyword>
<comment type="caution">
    <text evidence="7">The sequence shown here is derived from an EMBL/GenBank/DDBJ whole genome shotgun (WGS) entry which is preliminary data.</text>
</comment>
<evidence type="ECO:0000256" key="5">
    <source>
        <dbReference type="ARBA" id="ARBA00023136"/>
    </source>
</evidence>
<accession>A0ABU7TRR4</accession>
<dbReference type="NCBIfam" id="TIGR02229">
    <property type="entry name" value="caa3_sub_IV"/>
    <property type="match status" value="1"/>
</dbReference>
<dbReference type="InterPro" id="IPR005171">
    <property type="entry name" value="Cyt_c_oxidase_su4_prok"/>
</dbReference>
<organism evidence="7 8">
    <name type="scientific">Methylobacterium oryzae</name>
    <dbReference type="NCBI Taxonomy" id="334852"/>
    <lineage>
        <taxon>Bacteria</taxon>
        <taxon>Pseudomonadati</taxon>
        <taxon>Pseudomonadota</taxon>
        <taxon>Alphaproteobacteria</taxon>
        <taxon>Hyphomicrobiales</taxon>
        <taxon>Methylobacteriaceae</taxon>
        <taxon>Methylobacterium</taxon>
    </lineage>
</organism>
<keyword evidence="3 6" id="KW-0812">Transmembrane</keyword>
<protein>
    <submittedName>
        <fullName evidence="7">Oxidase</fullName>
    </submittedName>
</protein>
<evidence type="ECO:0000256" key="3">
    <source>
        <dbReference type="ARBA" id="ARBA00022692"/>
    </source>
</evidence>
<keyword evidence="2" id="KW-1003">Cell membrane</keyword>